<dbReference type="EMBL" id="CP090039">
    <property type="protein sequence ID" value="UPL02592.1"/>
    <property type="molecule type" value="Genomic_DNA"/>
</dbReference>
<gene>
    <name evidence="1" type="ORF">LCI18_013526</name>
</gene>
<organism evidence="1 2">
    <name type="scientific">Fusarium solani subsp. cucurbitae</name>
    <name type="common">Neocosmosporum cucurbitae</name>
    <dbReference type="NCBI Taxonomy" id="2747967"/>
    <lineage>
        <taxon>Eukaryota</taxon>
        <taxon>Fungi</taxon>
        <taxon>Dikarya</taxon>
        <taxon>Ascomycota</taxon>
        <taxon>Pezizomycotina</taxon>
        <taxon>Sordariomycetes</taxon>
        <taxon>Hypocreomycetidae</taxon>
        <taxon>Hypocreales</taxon>
        <taxon>Nectriaceae</taxon>
        <taxon>Fusarium</taxon>
        <taxon>Fusarium solani species complex</taxon>
    </lineage>
</organism>
<keyword evidence="2" id="KW-1185">Reference proteome</keyword>
<protein>
    <submittedName>
        <fullName evidence="1">Uncharacterized protein</fullName>
    </submittedName>
</protein>
<evidence type="ECO:0000313" key="1">
    <source>
        <dbReference type="EMBL" id="UPL02592.1"/>
    </source>
</evidence>
<reference evidence="1" key="1">
    <citation type="submission" date="2021-11" db="EMBL/GenBank/DDBJ databases">
        <title>Fusarium solani-melongenae Genome sequencing and assembly.</title>
        <authorList>
            <person name="Xie S."/>
            <person name="Huang L."/>
            <person name="Zhang X."/>
        </authorList>
    </citation>
    <scope>NUCLEOTIDE SEQUENCE</scope>
    <source>
        <strain evidence="1">CRI 24-3</strain>
    </source>
</reference>
<evidence type="ECO:0000313" key="2">
    <source>
        <dbReference type="Proteomes" id="UP000830768"/>
    </source>
</evidence>
<proteinExistence type="predicted"/>
<sequence length="387" mass="41825">MEHGDQLHSLCLLSRGSAVHVKMLSRFPTSASRRLSAFSGQVRAASTMKEAIVSRGPKVEIIDSPIPKAGPGQVVTKIVFSGSNPKDWKRPEYWGARGTGNQGDDISGIVHQVGEDVSEFRPGDRVAAMHEMKQPGGSYAEYGVSWAYTTFRLPDKTSFEEGAALPLTALTAACGLYARLGLPEPWLPASGSQKIPLVIWGASSAVGSYAVQLAKRSNIHPLICVAGRAQEHVEGLIDRSKGDTVIDYRKGHEAVAEEMRASLNGAKLEYAFDAISEDGSYQTICQVLDHHTGKITNIVPAQSYSDIPKTIQKSVTTVASIHEDLKDFGYVYSRYFSKGLEEGWLKAQPHEIIPGGLEGVEKGLTNLKNGTASAVKYIFRIADTPGV</sequence>
<name>A0ACD3ZP23_FUSSC</name>
<accession>A0ACD3ZP23</accession>
<dbReference type="Proteomes" id="UP000830768">
    <property type="component" value="Chromosome 11"/>
</dbReference>